<dbReference type="Gene3D" id="1.10.287.130">
    <property type="match status" value="1"/>
</dbReference>
<accession>A0A2D0N9P1</accession>
<feature type="domain" description="Histidine kinase" evidence="8">
    <location>
        <begin position="196"/>
        <end position="410"/>
    </location>
</feature>
<keyword evidence="3" id="KW-0597">Phosphoprotein</keyword>
<evidence type="ECO:0000256" key="4">
    <source>
        <dbReference type="ARBA" id="ARBA00022679"/>
    </source>
</evidence>
<dbReference type="InterPro" id="IPR036097">
    <property type="entry name" value="HisK_dim/P_sf"/>
</dbReference>
<dbReference type="EMBL" id="PDUD01000025">
    <property type="protein sequence ID" value="PHN04503.1"/>
    <property type="molecule type" value="Genomic_DNA"/>
</dbReference>
<evidence type="ECO:0000313" key="9">
    <source>
        <dbReference type="EMBL" id="PHN04503.1"/>
    </source>
</evidence>
<gene>
    <name evidence="9" type="ORF">CRP01_21090</name>
</gene>
<dbReference type="InterPro" id="IPR003661">
    <property type="entry name" value="HisK_dim/P_dom"/>
</dbReference>
<dbReference type="InterPro" id="IPR036890">
    <property type="entry name" value="HATPase_C_sf"/>
</dbReference>
<evidence type="ECO:0000256" key="7">
    <source>
        <dbReference type="SAM" id="Phobius"/>
    </source>
</evidence>
<feature type="transmembrane region" description="Helical" evidence="7">
    <location>
        <begin position="158"/>
        <end position="181"/>
    </location>
</feature>
<comment type="caution">
    <text evidence="9">The sequence shown here is derived from an EMBL/GenBank/DDBJ whole genome shotgun (WGS) entry which is preliminary data.</text>
</comment>
<sequence>MKFNWITALITASALAMLALIAFQVRWMQHSQELLEEQFNQRVNLALCNTVEKLAVEDGCGSIKASACSNMTAMNCHQPLDTLLASDIFDQTLQTALHFYQIDLPYRANIHTKDSPDNPDELPPYSCTLNPLLDNDDHYLQLNFEDKESFFLAQMGGMIGSSIFILLFICTIFALATYHLLRQKRMSDLNREFFNHMAHEFRTPLTNIRLAGKMLEKKELQLSDSPYLRIIREEGNHLMEQVEQVLHLARLEKHDFDLQRKETDIGQLLRETVKSMELRQLECRARISLDLPHDPVFQAVDPLHLGNAIRNLLDNAMKYCTQVPDIRLGLQASGRGVELSLRDNGQGWAEAESHKVFEKFYQSRQAPNRKGFGLGLAYVKRVIELHGGSIAVNSSPGAGTRFDISLPEPTTHS</sequence>
<keyword evidence="7" id="KW-0812">Transmembrane</keyword>
<dbReference type="PROSITE" id="PS50109">
    <property type="entry name" value="HIS_KIN"/>
    <property type="match status" value="1"/>
</dbReference>
<dbReference type="PRINTS" id="PR00344">
    <property type="entry name" value="BCTRLSENSOR"/>
</dbReference>
<organism evidence="9 10">
    <name type="scientific">Flavilitoribacter nigricans (strain ATCC 23147 / DSM 23189 / NBRC 102662 / NCIMB 1420 / SS-2)</name>
    <name type="common">Lewinella nigricans</name>
    <dbReference type="NCBI Taxonomy" id="1122177"/>
    <lineage>
        <taxon>Bacteria</taxon>
        <taxon>Pseudomonadati</taxon>
        <taxon>Bacteroidota</taxon>
        <taxon>Saprospiria</taxon>
        <taxon>Saprospirales</taxon>
        <taxon>Lewinellaceae</taxon>
        <taxon>Flavilitoribacter</taxon>
    </lineage>
</organism>
<dbReference type="OrthoDB" id="921707at2"/>
<reference evidence="9 10" key="1">
    <citation type="submission" date="2017-10" db="EMBL/GenBank/DDBJ databases">
        <title>The draft genome sequence of Lewinella nigricans NBRC 102662.</title>
        <authorList>
            <person name="Wang K."/>
        </authorList>
    </citation>
    <scope>NUCLEOTIDE SEQUENCE [LARGE SCALE GENOMIC DNA]</scope>
    <source>
        <strain evidence="9 10">NBRC 102662</strain>
    </source>
</reference>
<dbReference type="PANTHER" id="PTHR43711">
    <property type="entry name" value="TWO-COMPONENT HISTIDINE KINASE"/>
    <property type="match status" value="1"/>
</dbReference>
<dbReference type="Proteomes" id="UP000223913">
    <property type="component" value="Unassembled WGS sequence"/>
</dbReference>
<dbReference type="RefSeq" id="WP_099152077.1">
    <property type="nucleotide sequence ID" value="NZ_PDUD01000025.1"/>
</dbReference>
<dbReference type="CDD" id="cd00082">
    <property type="entry name" value="HisKA"/>
    <property type="match status" value="1"/>
</dbReference>
<keyword evidence="10" id="KW-1185">Reference proteome</keyword>
<dbReference type="InterPro" id="IPR004358">
    <property type="entry name" value="Sig_transdc_His_kin-like_C"/>
</dbReference>
<dbReference type="InterPro" id="IPR003594">
    <property type="entry name" value="HATPase_dom"/>
</dbReference>
<keyword evidence="6" id="KW-0902">Two-component regulatory system</keyword>
<dbReference type="Pfam" id="PF02518">
    <property type="entry name" value="HATPase_c"/>
    <property type="match status" value="1"/>
</dbReference>
<keyword evidence="7" id="KW-0472">Membrane</keyword>
<proteinExistence type="predicted"/>
<dbReference type="SUPFAM" id="SSF47384">
    <property type="entry name" value="Homodimeric domain of signal transducing histidine kinase"/>
    <property type="match status" value="1"/>
</dbReference>
<evidence type="ECO:0000256" key="6">
    <source>
        <dbReference type="ARBA" id="ARBA00023012"/>
    </source>
</evidence>
<keyword evidence="4" id="KW-0808">Transferase</keyword>
<dbReference type="InterPro" id="IPR005467">
    <property type="entry name" value="His_kinase_dom"/>
</dbReference>
<keyword evidence="7" id="KW-1133">Transmembrane helix</keyword>
<dbReference type="GO" id="GO:0000155">
    <property type="term" value="F:phosphorelay sensor kinase activity"/>
    <property type="evidence" value="ECO:0007669"/>
    <property type="project" value="InterPro"/>
</dbReference>
<protein>
    <recommendedName>
        <fullName evidence="2">histidine kinase</fullName>
        <ecNumber evidence="2">2.7.13.3</ecNumber>
    </recommendedName>
</protein>
<dbReference type="AlphaFoldDB" id="A0A2D0N9P1"/>
<keyword evidence="5" id="KW-0418">Kinase</keyword>
<dbReference type="PANTHER" id="PTHR43711:SF1">
    <property type="entry name" value="HISTIDINE KINASE 1"/>
    <property type="match status" value="1"/>
</dbReference>
<evidence type="ECO:0000256" key="2">
    <source>
        <dbReference type="ARBA" id="ARBA00012438"/>
    </source>
</evidence>
<evidence type="ECO:0000256" key="1">
    <source>
        <dbReference type="ARBA" id="ARBA00000085"/>
    </source>
</evidence>
<evidence type="ECO:0000256" key="5">
    <source>
        <dbReference type="ARBA" id="ARBA00022777"/>
    </source>
</evidence>
<evidence type="ECO:0000259" key="8">
    <source>
        <dbReference type="PROSITE" id="PS50109"/>
    </source>
</evidence>
<evidence type="ECO:0000313" key="10">
    <source>
        <dbReference type="Proteomes" id="UP000223913"/>
    </source>
</evidence>
<dbReference type="CDD" id="cd00075">
    <property type="entry name" value="HATPase"/>
    <property type="match status" value="1"/>
</dbReference>
<name>A0A2D0N9P1_FLAN2</name>
<dbReference type="Pfam" id="PF00512">
    <property type="entry name" value="HisKA"/>
    <property type="match status" value="1"/>
</dbReference>
<dbReference type="InterPro" id="IPR050736">
    <property type="entry name" value="Sensor_HK_Regulatory"/>
</dbReference>
<dbReference type="SMART" id="SM00387">
    <property type="entry name" value="HATPase_c"/>
    <property type="match status" value="1"/>
</dbReference>
<dbReference type="EC" id="2.7.13.3" evidence="2"/>
<dbReference type="SUPFAM" id="SSF55874">
    <property type="entry name" value="ATPase domain of HSP90 chaperone/DNA topoisomerase II/histidine kinase"/>
    <property type="match status" value="1"/>
</dbReference>
<evidence type="ECO:0000256" key="3">
    <source>
        <dbReference type="ARBA" id="ARBA00022553"/>
    </source>
</evidence>
<dbReference type="Gene3D" id="3.30.565.10">
    <property type="entry name" value="Histidine kinase-like ATPase, C-terminal domain"/>
    <property type="match status" value="1"/>
</dbReference>
<dbReference type="SMART" id="SM00388">
    <property type="entry name" value="HisKA"/>
    <property type="match status" value="1"/>
</dbReference>
<comment type="catalytic activity">
    <reaction evidence="1">
        <text>ATP + protein L-histidine = ADP + protein N-phospho-L-histidine.</text>
        <dbReference type="EC" id="2.7.13.3"/>
    </reaction>
</comment>